<proteinExistence type="predicted"/>
<name>A0AC60P785_IXOPE</name>
<dbReference type="EMBL" id="JABSTQ010011095">
    <property type="protein sequence ID" value="KAG0415229.1"/>
    <property type="molecule type" value="Genomic_DNA"/>
</dbReference>
<evidence type="ECO:0000313" key="1">
    <source>
        <dbReference type="EMBL" id="KAG0415229.1"/>
    </source>
</evidence>
<organism evidence="1 2">
    <name type="scientific">Ixodes persulcatus</name>
    <name type="common">Taiga tick</name>
    <dbReference type="NCBI Taxonomy" id="34615"/>
    <lineage>
        <taxon>Eukaryota</taxon>
        <taxon>Metazoa</taxon>
        <taxon>Ecdysozoa</taxon>
        <taxon>Arthropoda</taxon>
        <taxon>Chelicerata</taxon>
        <taxon>Arachnida</taxon>
        <taxon>Acari</taxon>
        <taxon>Parasitiformes</taxon>
        <taxon>Ixodida</taxon>
        <taxon>Ixodoidea</taxon>
        <taxon>Ixodidae</taxon>
        <taxon>Ixodinae</taxon>
        <taxon>Ixodes</taxon>
    </lineage>
</organism>
<protein>
    <submittedName>
        <fullName evidence="1">Uncharacterized protein</fullName>
    </submittedName>
</protein>
<keyword evidence="2" id="KW-1185">Reference proteome</keyword>
<accession>A0AC60P785</accession>
<comment type="caution">
    <text evidence="1">The sequence shown here is derived from an EMBL/GenBank/DDBJ whole genome shotgun (WGS) entry which is preliminary data.</text>
</comment>
<dbReference type="Proteomes" id="UP000805193">
    <property type="component" value="Unassembled WGS sequence"/>
</dbReference>
<sequence>MSGLSDQKNEGGSARSHTFASFRRTVVDKGLSAVSRGKATGDDYSTDLRYEKSGRYGKGDDAFPSV</sequence>
<evidence type="ECO:0000313" key="2">
    <source>
        <dbReference type="Proteomes" id="UP000805193"/>
    </source>
</evidence>
<reference evidence="1 2" key="1">
    <citation type="journal article" date="2020" name="Cell">
        <title>Large-Scale Comparative Analyses of Tick Genomes Elucidate Their Genetic Diversity and Vector Capacities.</title>
        <authorList>
            <consortium name="Tick Genome and Microbiome Consortium (TIGMIC)"/>
            <person name="Jia N."/>
            <person name="Wang J."/>
            <person name="Shi W."/>
            <person name="Du L."/>
            <person name="Sun Y."/>
            <person name="Zhan W."/>
            <person name="Jiang J.F."/>
            <person name="Wang Q."/>
            <person name="Zhang B."/>
            <person name="Ji P."/>
            <person name="Bell-Sakyi L."/>
            <person name="Cui X.M."/>
            <person name="Yuan T.T."/>
            <person name="Jiang B.G."/>
            <person name="Yang W.F."/>
            <person name="Lam T.T."/>
            <person name="Chang Q.C."/>
            <person name="Ding S.J."/>
            <person name="Wang X.J."/>
            <person name="Zhu J.G."/>
            <person name="Ruan X.D."/>
            <person name="Zhao L."/>
            <person name="Wei J.T."/>
            <person name="Ye R.Z."/>
            <person name="Que T.C."/>
            <person name="Du C.H."/>
            <person name="Zhou Y.H."/>
            <person name="Cheng J.X."/>
            <person name="Dai P.F."/>
            <person name="Guo W.B."/>
            <person name="Han X.H."/>
            <person name="Huang E.J."/>
            <person name="Li L.F."/>
            <person name="Wei W."/>
            <person name="Gao Y.C."/>
            <person name="Liu J.Z."/>
            <person name="Shao H.Z."/>
            <person name="Wang X."/>
            <person name="Wang C.C."/>
            <person name="Yang T.C."/>
            <person name="Huo Q.B."/>
            <person name="Li W."/>
            <person name="Chen H.Y."/>
            <person name="Chen S.E."/>
            <person name="Zhou L.G."/>
            <person name="Ni X.B."/>
            <person name="Tian J.H."/>
            <person name="Sheng Y."/>
            <person name="Liu T."/>
            <person name="Pan Y.S."/>
            <person name="Xia L.Y."/>
            <person name="Li J."/>
            <person name="Zhao F."/>
            <person name="Cao W.C."/>
        </authorList>
    </citation>
    <scope>NUCLEOTIDE SEQUENCE [LARGE SCALE GENOMIC DNA]</scope>
    <source>
        <strain evidence="1">Iper-2018</strain>
    </source>
</reference>
<gene>
    <name evidence="1" type="ORF">HPB47_007599</name>
</gene>